<keyword evidence="2 7" id="KW-0813">Transport</keyword>
<evidence type="ECO:0000259" key="8">
    <source>
        <dbReference type="PROSITE" id="PS50928"/>
    </source>
</evidence>
<feature type="transmembrane region" description="Helical" evidence="7">
    <location>
        <begin position="257"/>
        <end position="280"/>
    </location>
</feature>
<evidence type="ECO:0000256" key="6">
    <source>
        <dbReference type="ARBA" id="ARBA00023136"/>
    </source>
</evidence>
<sequence>MVRALQQIFIIIILILLLAALPKIISVDPSSGSLEWSFDSLPQIYGDFILEVSGGSLGTYQLGQQTRPIAEDIADNFLTSLQIVLIAVNASLIISLIFGVFISRFRLTKLFGAFLNILASIPDFIIIVMSMLLAVKIYKTTGIRVISLRPDGGALNTWFPTVLAAIAPTLYLFKLVSVKYYQTSGEDYIKTAVAKGMGLNYINFQHVYKNLEPFIKSELVKVISLAIGNLFIIEHIMNVSGITKFIFQSNEVQPIAIGLFAMLLISLFVYISIRFIFYLFKRGFIYE</sequence>
<feature type="transmembrane region" description="Helical" evidence="7">
    <location>
        <begin position="114"/>
        <end position="135"/>
    </location>
</feature>
<dbReference type="SUPFAM" id="SSF161098">
    <property type="entry name" value="MetI-like"/>
    <property type="match status" value="1"/>
</dbReference>
<keyword evidence="4 7" id="KW-0812">Transmembrane</keyword>
<dbReference type="PANTHER" id="PTHR30465:SF44">
    <property type="entry name" value="ABC-TYPE DIPEPTIDE_OLIGOPEPTIDE TRANSPORT SYSTEM, PERMEASE COMPONENT"/>
    <property type="match status" value="1"/>
</dbReference>
<comment type="subcellular location">
    <subcellularLocation>
        <location evidence="1 7">Cell membrane</location>
        <topology evidence="1 7">Multi-pass membrane protein</topology>
    </subcellularLocation>
</comment>
<feature type="domain" description="ABC transmembrane type-1" evidence="8">
    <location>
        <begin position="77"/>
        <end position="281"/>
    </location>
</feature>
<dbReference type="CDD" id="cd06261">
    <property type="entry name" value="TM_PBP2"/>
    <property type="match status" value="1"/>
</dbReference>
<accession>A0A0M0GBI5</accession>
<feature type="transmembrane region" description="Helical" evidence="7">
    <location>
        <begin position="219"/>
        <end position="237"/>
    </location>
</feature>
<evidence type="ECO:0000313" key="9">
    <source>
        <dbReference type="EMBL" id="KON87275.1"/>
    </source>
</evidence>
<keyword evidence="5 7" id="KW-1133">Transmembrane helix</keyword>
<evidence type="ECO:0000256" key="5">
    <source>
        <dbReference type="ARBA" id="ARBA00022989"/>
    </source>
</evidence>
<dbReference type="PANTHER" id="PTHR30465">
    <property type="entry name" value="INNER MEMBRANE ABC TRANSPORTER"/>
    <property type="match status" value="1"/>
</dbReference>
<dbReference type="RefSeq" id="WP_053434619.1">
    <property type="nucleotide sequence ID" value="NZ_LGUF01000007.1"/>
</dbReference>
<reference evidence="10" key="1">
    <citation type="submission" date="2015-07" db="EMBL/GenBank/DDBJ databases">
        <title>Fjat-10036 dsm4.</title>
        <authorList>
            <person name="Liu B."/>
            <person name="Wang J."/>
            <person name="Zhu Y."/>
            <person name="Liu G."/>
            <person name="Chen Q."/>
            <person name="Chen Z."/>
            <person name="Lan J."/>
            <person name="Che J."/>
            <person name="Ge C."/>
            <person name="Shi H."/>
            <person name="Pan Z."/>
            <person name="Liu X."/>
        </authorList>
    </citation>
    <scope>NUCLEOTIDE SEQUENCE [LARGE SCALE GENOMIC DNA]</scope>
    <source>
        <strain evidence="10">DSM 4</strain>
    </source>
</reference>
<feature type="transmembrane region" description="Helical" evidence="7">
    <location>
        <begin position="81"/>
        <end position="102"/>
    </location>
</feature>
<dbReference type="PROSITE" id="PS50928">
    <property type="entry name" value="ABC_TM1"/>
    <property type="match status" value="1"/>
</dbReference>
<evidence type="ECO:0000256" key="1">
    <source>
        <dbReference type="ARBA" id="ARBA00004651"/>
    </source>
</evidence>
<dbReference type="InterPro" id="IPR035906">
    <property type="entry name" value="MetI-like_sf"/>
</dbReference>
<dbReference type="Pfam" id="PF00528">
    <property type="entry name" value="BPD_transp_1"/>
    <property type="match status" value="1"/>
</dbReference>
<organism evidence="9 10">
    <name type="scientific">Sporosarcina globispora</name>
    <name type="common">Bacillus globisporus</name>
    <dbReference type="NCBI Taxonomy" id="1459"/>
    <lineage>
        <taxon>Bacteria</taxon>
        <taxon>Bacillati</taxon>
        <taxon>Bacillota</taxon>
        <taxon>Bacilli</taxon>
        <taxon>Bacillales</taxon>
        <taxon>Caryophanaceae</taxon>
        <taxon>Sporosarcina</taxon>
    </lineage>
</organism>
<evidence type="ECO:0000256" key="4">
    <source>
        <dbReference type="ARBA" id="ARBA00022692"/>
    </source>
</evidence>
<keyword evidence="3" id="KW-1003">Cell membrane</keyword>
<evidence type="ECO:0000313" key="10">
    <source>
        <dbReference type="Proteomes" id="UP000037109"/>
    </source>
</evidence>
<evidence type="ECO:0000256" key="7">
    <source>
        <dbReference type="RuleBase" id="RU363032"/>
    </source>
</evidence>
<dbReference type="STRING" id="1459.AF332_10885"/>
<feature type="transmembrane region" description="Helical" evidence="7">
    <location>
        <begin position="155"/>
        <end position="173"/>
    </location>
</feature>
<keyword evidence="10" id="KW-1185">Reference proteome</keyword>
<comment type="similarity">
    <text evidence="7">Belongs to the binding-protein-dependent transport system permease family.</text>
</comment>
<dbReference type="PATRIC" id="fig|1459.3.peg.2322"/>
<dbReference type="GO" id="GO:0005886">
    <property type="term" value="C:plasma membrane"/>
    <property type="evidence" value="ECO:0007669"/>
    <property type="project" value="UniProtKB-SubCell"/>
</dbReference>
<dbReference type="OrthoDB" id="2958608at2"/>
<dbReference type="InterPro" id="IPR000515">
    <property type="entry name" value="MetI-like"/>
</dbReference>
<gene>
    <name evidence="9" type="ORF">AF332_10885</name>
</gene>
<comment type="caution">
    <text evidence="9">The sequence shown here is derived from an EMBL/GenBank/DDBJ whole genome shotgun (WGS) entry which is preliminary data.</text>
</comment>
<evidence type="ECO:0000256" key="3">
    <source>
        <dbReference type="ARBA" id="ARBA00022475"/>
    </source>
</evidence>
<protein>
    <submittedName>
        <fullName evidence="9">ABC transporter permease</fullName>
    </submittedName>
</protein>
<keyword evidence="6 7" id="KW-0472">Membrane</keyword>
<name>A0A0M0GBI5_SPOGL</name>
<dbReference type="AlphaFoldDB" id="A0A0M0GBI5"/>
<proteinExistence type="inferred from homology"/>
<dbReference type="Proteomes" id="UP000037109">
    <property type="component" value="Unassembled WGS sequence"/>
</dbReference>
<evidence type="ECO:0000256" key="2">
    <source>
        <dbReference type="ARBA" id="ARBA00022448"/>
    </source>
</evidence>
<dbReference type="EMBL" id="LGUF01000007">
    <property type="protein sequence ID" value="KON87275.1"/>
    <property type="molecule type" value="Genomic_DNA"/>
</dbReference>
<dbReference type="Gene3D" id="1.10.3720.10">
    <property type="entry name" value="MetI-like"/>
    <property type="match status" value="1"/>
</dbReference>
<dbReference type="GO" id="GO:0055085">
    <property type="term" value="P:transmembrane transport"/>
    <property type="evidence" value="ECO:0007669"/>
    <property type="project" value="InterPro"/>
</dbReference>